<reference evidence="4 5" key="1">
    <citation type="submission" date="2023-05" db="EMBL/GenBank/DDBJ databases">
        <title>Gordonibacter KGMB12511T sp. nov., isolated from faeces of healthy Korean.</title>
        <authorList>
            <person name="Kim H.S."/>
            <person name="Kim J.-S."/>
            <person name="Suh M.K."/>
            <person name="Eom M.K."/>
            <person name="Do H.E."/>
            <person name="Lee J.-S."/>
        </authorList>
    </citation>
    <scope>NUCLEOTIDE SEQUENCE [LARGE SCALE GENOMIC DNA]</scope>
    <source>
        <strain evidence="4 5">KGMB12511</strain>
    </source>
</reference>
<dbReference type="GO" id="GO:0003677">
    <property type="term" value="F:DNA binding"/>
    <property type="evidence" value="ECO:0007669"/>
    <property type="project" value="UniProtKB-KW"/>
</dbReference>
<keyword evidence="5" id="KW-1185">Reference proteome</keyword>
<dbReference type="Gene3D" id="3.40.50.2300">
    <property type="match status" value="1"/>
</dbReference>
<dbReference type="Pfam" id="PF04397">
    <property type="entry name" value="LytTR"/>
    <property type="match status" value="1"/>
</dbReference>
<feature type="domain" description="HTH LytTR-type" evidence="3">
    <location>
        <begin position="132"/>
        <end position="230"/>
    </location>
</feature>
<dbReference type="RefSeq" id="WP_283831588.1">
    <property type="nucleotide sequence ID" value="NZ_JASJEU010000012.1"/>
</dbReference>
<gene>
    <name evidence="4" type="ORF">QNJ86_05450</name>
</gene>
<evidence type="ECO:0000259" key="2">
    <source>
        <dbReference type="PROSITE" id="PS50110"/>
    </source>
</evidence>
<dbReference type="PROSITE" id="PS50930">
    <property type="entry name" value="HTH_LYTTR"/>
    <property type="match status" value="1"/>
</dbReference>
<dbReference type="Gene3D" id="2.40.50.1020">
    <property type="entry name" value="LytTr DNA-binding domain"/>
    <property type="match status" value="1"/>
</dbReference>
<dbReference type="Pfam" id="PF00072">
    <property type="entry name" value="Response_reg"/>
    <property type="match status" value="1"/>
</dbReference>
<comment type="caution">
    <text evidence="4">The sequence shown here is derived from an EMBL/GenBank/DDBJ whole genome shotgun (WGS) entry which is preliminary data.</text>
</comment>
<dbReference type="InterPro" id="IPR007492">
    <property type="entry name" value="LytTR_DNA-bd_dom"/>
</dbReference>
<feature type="domain" description="Response regulatory" evidence="2">
    <location>
        <begin position="3"/>
        <end position="122"/>
    </location>
</feature>
<evidence type="ECO:0000313" key="5">
    <source>
        <dbReference type="Proteomes" id="UP001232750"/>
    </source>
</evidence>
<evidence type="ECO:0000313" key="4">
    <source>
        <dbReference type="EMBL" id="MDJ1650236.1"/>
    </source>
</evidence>
<keyword evidence="4" id="KW-0238">DNA-binding</keyword>
<dbReference type="SMART" id="SM00448">
    <property type="entry name" value="REC"/>
    <property type="match status" value="1"/>
</dbReference>
<dbReference type="PANTHER" id="PTHR37299">
    <property type="entry name" value="TRANSCRIPTIONAL REGULATOR-RELATED"/>
    <property type="match status" value="1"/>
</dbReference>
<dbReference type="InterPro" id="IPR001789">
    <property type="entry name" value="Sig_transdc_resp-reg_receiver"/>
</dbReference>
<feature type="modified residue" description="4-aspartylphosphate" evidence="1">
    <location>
        <position position="57"/>
    </location>
</feature>
<dbReference type="EMBL" id="JASJEU010000012">
    <property type="protein sequence ID" value="MDJ1650236.1"/>
    <property type="molecule type" value="Genomic_DNA"/>
</dbReference>
<dbReference type="InterPro" id="IPR046947">
    <property type="entry name" value="LytR-like"/>
</dbReference>
<dbReference type="PROSITE" id="PS50110">
    <property type="entry name" value="RESPONSE_REGULATORY"/>
    <property type="match status" value="1"/>
</dbReference>
<dbReference type="PANTHER" id="PTHR37299:SF1">
    <property type="entry name" value="STAGE 0 SPORULATION PROTEIN A HOMOLOG"/>
    <property type="match status" value="1"/>
</dbReference>
<organism evidence="4 5">
    <name type="scientific">Gordonibacter faecis</name>
    <dbReference type="NCBI Taxonomy" id="3047475"/>
    <lineage>
        <taxon>Bacteria</taxon>
        <taxon>Bacillati</taxon>
        <taxon>Actinomycetota</taxon>
        <taxon>Coriobacteriia</taxon>
        <taxon>Eggerthellales</taxon>
        <taxon>Eggerthellaceae</taxon>
        <taxon>Gordonibacter</taxon>
    </lineage>
</organism>
<evidence type="ECO:0000256" key="1">
    <source>
        <dbReference type="PROSITE-ProRule" id="PRU00169"/>
    </source>
</evidence>
<sequence>MYRILIVDDEQQQAQAIEALVARHPRASEFAVAWLPSVTDFEEAASAGNVCDILVMDIDFGEGRPSGIEAVRRCLPASSGTQVMYVTGHMEYCTSVYRTDHVYFLVKPVNQRDFDDALDKALSRLEAAHPSLVVRSGGRVVLVDPRKLAYVESDRRKAHLHLPGEVIDTYAALADLIAELPSSFVQCHKSFLVNMDHIAELSQDSVRLMSGEVIPISQKRRKSTRESFFAHIRKRL</sequence>
<dbReference type="SUPFAM" id="SSF52172">
    <property type="entry name" value="CheY-like"/>
    <property type="match status" value="1"/>
</dbReference>
<dbReference type="Proteomes" id="UP001232750">
    <property type="component" value="Unassembled WGS sequence"/>
</dbReference>
<keyword evidence="1" id="KW-0597">Phosphoprotein</keyword>
<accession>A0ABT7DNX3</accession>
<protein>
    <submittedName>
        <fullName evidence="4">LytTR family DNA-binding domain-containing protein</fullName>
    </submittedName>
</protein>
<proteinExistence type="predicted"/>
<evidence type="ECO:0000259" key="3">
    <source>
        <dbReference type="PROSITE" id="PS50930"/>
    </source>
</evidence>
<name>A0ABT7DNX3_9ACTN</name>
<dbReference type="InterPro" id="IPR011006">
    <property type="entry name" value="CheY-like_superfamily"/>
</dbReference>
<dbReference type="SMART" id="SM00850">
    <property type="entry name" value="LytTR"/>
    <property type="match status" value="1"/>
</dbReference>